<proteinExistence type="predicted"/>
<protein>
    <submittedName>
        <fullName evidence="9">M48 family metalloprotease</fullName>
        <ecNumber evidence="9">3.4.24.-</ecNumber>
    </submittedName>
</protein>
<dbReference type="InterPro" id="IPR011990">
    <property type="entry name" value="TPR-like_helical_dom_sf"/>
</dbReference>
<reference evidence="9 10" key="1">
    <citation type="submission" date="2022-06" db="EMBL/GenBank/DDBJ databases">
        <title>Ideonella sp. NS12-5 Genome sequencing and assembly.</title>
        <authorList>
            <person name="Jung Y."/>
        </authorList>
    </citation>
    <scope>NUCLEOTIDE SEQUENCE [LARGE SCALE GENOMIC DNA]</scope>
    <source>
        <strain evidence="9 10">NS12-5</strain>
    </source>
</reference>
<evidence type="ECO:0000256" key="3">
    <source>
        <dbReference type="ARBA" id="ARBA00022723"/>
    </source>
</evidence>
<keyword evidence="5" id="KW-0862">Zinc</keyword>
<evidence type="ECO:0000256" key="7">
    <source>
        <dbReference type="SAM" id="SignalP"/>
    </source>
</evidence>
<evidence type="ECO:0000256" key="4">
    <source>
        <dbReference type="ARBA" id="ARBA00022801"/>
    </source>
</evidence>
<comment type="caution">
    <text evidence="9">The sequence shown here is derived from an EMBL/GenBank/DDBJ whole genome shotgun (WGS) entry which is preliminary data.</text>
</comment>
<dbReference type="PANTHER" id="PTHR22726">
    <property type="entry name" value="METALLOENDOPEPTIDASE OMA1"/>
    <property type="match status" value="1"/>
</dbReference>
<keyword evidence="10" id="KW-1185">Reference proteome</keyword>
<dbReference type="RefSeq" id="WP_252770088.1">
    <property type="nucleotide sequence ID" value="NZ_JAMXMC010000007.1"/>
</dbReference>
<dbReference type="EMBL" id="JAMXMC010000007">
    <property type="protein sequence ID" value="MCO5977582.1"/>
    <property type="molecule type" value="Genomic_DNA"/>
</dbReference>
<comment type="cofactor">
    <cofactor evidence="1">
        <name>Zn(2+)</name>
        <dbReference type="ChEBI" id="CHEBI:29105"/>
    </cofactor>
</comment>
<dbReference type="GO" id="GO:0008237">
    <property type="term" value="F:metallopeptidase activity"/>
    <property type="evidence" value="ECO:0007669"/>
    <property type="project" value="UniProtKB-KW"/>
</dbReference>
<evidence type="ECO:0000256" key="5">
    <source>
        <dbReference type="ARBA" id="ARBA00022833"/>
    </source>
</evidence>
<dbReference type="InterPro" id="IPR001915">
    <property type="entry name" value="Peptidase_M48"/>
</dbReference>
<dbReference type="Gene3D" id="1.25.40.10">
    <property type="entry name" value="Tetratricopeptide repeat domain"/>
    <property type="match status" value="1"/>
</dbReference>
<keyword evidence="6 9" id="KW-0482">Metalloprotease</keyword>
<name>A0ABT1BMX5_9BURK</name>
<evidence type="ECO:0000259" key="8">
    <source>
        <dbReference type="Pfam" id="PF01435"/>
    </source>
</evidence>
<evidence type="ECO:0000256" key="1">
    <source>
        <dbReference type="ARBA" id="ARBA00001947"/>
    </source>
</evidence>
<evidence type="ECO:0000256" key="6">
    <source>
        <dbReference type="ARBA" id="ARBA00023049"/>
    </source>
</evidence>
<dbReference type="Pfam" id="PF01435">
    <property type="entry name" value="Peptidase_M48"/>
    <property type="match status" value="1"/>
</dbReference>
<keyword evidence="3" id="KW-0479">Metal-binding</keyword>
<feature type="chain" id="PRO_5047214721" evidence="7">
    <location>
        <begin position="34"/>
        <end position="526"/>
    </location>
</feature>
<organism evidence="9 10">
    <name type="scientific">Ideonella oryzae</name>
    <dbReference type="NCBI Taxonomy" id="2937441"/>
    <lineage>
        <taxon>Bacteria</taxon>
        <taxon>Pseudomonadati</taxon>
        <taxon>Pseudomonadota</taxon>
        <taxon>Betaproteobacteria</taxon>
        <taxon>Burkholderiales</taxon>
        <taxon>Sphaerotilaceae</taxon>
        <taxon>Ideonella</taxon>
    </lineage>
</organism>
<evidence type="ECO:0000313" key="9">
    <source>
        <dbReference type="EMBL" id="MCO5977582.1"/>
    </source>
</evidence>
<dbReference type="Gene3D" id="3.30.2010.10">
    <property type="entry name" value="Metalloproteases ('zincins'), catalytic domain"/>
    <property type="match status" value="1"/>
</dbReference>
<accession>A0ABT1BMX5</accession>
<keyword evidence="7" id="KW-0732">Signal</keyword>
<dbReference type="EC" id="3.4.24.-" evidence="9"/>
<keyword evidence="2" id="KW-0645">Protease</keyword>
<feature type="signal peptide" evidence="7">
    <location>
        <begin position="1"/>
        <end position="33"/>
    </location>
</feature>
<dbReference type="Proteomes" id="UP001204851">
    <property type="component" value="Unassembled WGS sequence"/>
</dbReference>
<keyword evidence="4 9" id="KW-0378">Hydrolase</keyword>
<sequence length="526" mass="57346">MHPFLAWRLLRPSGLALALAGALATAAAPVAQAQVNLPALGDSVSEDLDINAENRLGERIMMEIRQDPDYLDDPVLSDYIQSIWQPLVQAAQDAGYLEPDRARLFAWETFEVREKSINAFALPGGYVGVHLGLIAMTGSSDELASVLGHELTHVVQRHIARGMAAQKRQSMLSMAGLVLGLIAATRSRNVDAANAVVMGSQAAAIQGQLNFSREMEREADHIGLQLMERAGFASSGMAQMFQKLEASSRLNDSNQYPYLRSHPLTIERISDARLRMNDSPSHRPPSVAVHALMQARARVLMDTGEMSLRRLQQQAQPGSPAIDTARLGTLYAGALASMKLRDFDQARRIADSALALARAHFADEAAALRDLSLLDLEIEVAMNRPDQPLATALAPLVKDDSRPVLLARTDAALAWQRAGDAAAPAEVRRAMEALQTWVTEHKNDTLAWQALSSSAEAQGLRLRSLRAAAEVAATQGDTVGAVDRFRTAQRLAKEDPNADYVEAAVIQSRLRELEAEKRREQAEDKN</sequence>
<feature type="domain" description="Peptidase M48" evidence="8">
    <location>
        <begin position="107"/>
        <end position="273"/>
    </location>
</feature>
<gene>
    <name evidence="9" type="ORF">M0L44_12810</name>
</gene>
<dbReference type="PANTHER" id="PTHR22726:SF1">
    <property type="entry name" value="METALLOENDOPEPTIDASE OMA1, MITOCHONDRIAL"/>
    <property type="match status" value="1"/>
</dbReference>
<evidence type="ECO:0000313" key="10">
    <source>
        <dbReference type="Proteomes" id="UP001204851"/>
    </source>
</evidence>
<evidence type="ECO:0000256" key="2">
    <source>
        <dbReference type="ARBA" id="ARBA00022670"/>
    </source>
</evidence>
<dbReference type="InterPro" id="IPR051156">
    <property type="entry name" value="Mito/Outer_Membr_Metalloprot"/>
</dbReference>